<dbReference type="GO" id="GO:0044780">
    <property type="term" value="P:bacterial-type flagellum assembly"/>
    <property type="evidence" value="ECO:0007669"/>
    <property type="project" value="InterPro"/>
</dbReference>
<reference evidence="11 12" key="1">
    <citation type="submission" date="2020-08" db="EMBL/GenBank/DDBJ databases">
        <title>Genomic Encyclopedia of Type Strains, Phase IV (KMG-IV): sequencing the most valuable type-strain genomes for metagenomic binning, comparative biology and taxonomic classification.</title>
        <authorList>
            <person name="Goeker M."/>
        </authorList>
    </citation>
    <scope>NUCLEOTIDE SEQUENCE [LARGE SCALE GENOMIC DNA]</scope>
    <source>
        <strain evidence="11 12">DSM 103725</strain>
    </source>
</reference>
<evidence type="ECO:0000313" key="11">
    <source>
        <dbReference type="EMBL" id="MBB6430359.1"/>
    </source>
</evidence>
<evidence type="ECO:0000259" key="8">
    <source>
        <dbReference type="Pfam" id="PF00460"/>
    </source>
</evidence>
<evidence type="ECO:0000256" key="5">
    <source>
        <dbReference type="ARBA" id="ARBA00022525"/>
    </source>
</evidence>
<keyword evidence="11" id="KW-0282">Flagellum</keyword>
<evidence type="ECO:0000259" key="10">
    <source>
        <dbReference type="Pfam" id="PF22638"/>
    </source>
</evidence>
<keyword evidence="12" id="KW-1185">Reference proteome</keyword>
<evidence type="ECO:0000256" key="1">
    <source>
        <dbReference type="ARBA" id="ARBA00004365"/>
    </source>
</evidence>
<comment type="subcellular location">
    <subcellularLocation>
        <location evidence="1 7">Bacterial flagellum</location>
    </subcellularLocation>
    <subcellularLocation>
        <location evidence="2 7">Secreted</location>
    </subcellularLocation>
</comment>
<dbReference type="InterPro" id="IPR002371">
    <property type="entry name" value="FlgK"/>
</dbReference>
<dbReference type="PROSITE" id="PS00588">
    <property type="entry name" value="FLAGELLA_BB_ROD"/>
    <property type="match status" value="1"/>
</dbReference>
<keyword evidence="11" id="KW-0969">Cilium</keyword>
<dbReference type="GO" id="GO:0005576">
    <property type="term" value="C:extracellular region"/>
    <property type="evidence" value="ECO:0007669"/>
    <property type="project" value="UniProtKB-SubCell"/>
</dbReference>
<protein>
    <recommendedName>
        <fullName evidence="4 7">Flagellar hook-associated protein 1</fullName>
        <shortName evidence="7">HAP1</shortName>
    </recommendedName>
</protein>
<evidence type="ECO:0000256" key="2">
    <source>
        <dbReference type="ARBA" id="ARBA00004613"/>
    </source>
</evidence>
<keyword evidence="11" id="KW-0966">Cell projection</keyword>
<dbReference type="AlphaFoldDB" id="A0A7X0H9N8"/>
<dbReference type="PANTHER" id="PTHR30033:SF1">
    <property type="entry name" value="FLAGELLAR HOOK-ASSOCIATED PROTEIN 1"/>
    <property type="match status" value="1"/>
</dbReference>
<feature type="domain" description="Flagellar basal-body/hook protein C-terminal" evidence="9">
    <location>
        <begin position="529"/>
        <end position="568"/>
    </location>
</feature>
<dbReference type="InterPro" id="IPR053927">
    <property type="entry name" value="FlgK_helical"/>
</dbReference>
<feature type="domain" description="Flagellar basal body rod protein N-terminal" evidence="8">
    <location>
        <begin position="7"/>
        <end position="37"/>
    </location>
</feature>
<evidence type="ECO:0000256" key="6">
    <source>
        <dbReference type="ARBA" id="ARBA00023143"/>
    </source>
</evidence>
<sequence>MGLSSSLNIGRTGLLAQQTAIEVTGNNLANLATPGYKVQRVDLSAIGDRRVAGDQYVGQGVQIEAITRQVSEAVEARLRTAIADQSAASATADQISRLEAVQNELTGRDLTTRLGEYFNAWSQLTTNPQDPSLRTLVTAEGTSLASFIQDLRSGYNDITAESTTALEEAVASADSILDRIESVNQAIAGKEGGAGQASALRDQRDQLLAELAQFLDVSTVEQNNGSIDVYVGSLPIILNGQSRGVELRTRTVDDEVLTEVVIKADGSALDVSSGELGARIEFINGDLKEAVESLDLITGQLIFETNRIHSQGQGTELIRDVTATNAVTDVTAALNDLTLTELPFTATNGSFEISVVSEATGQATTTVIDVDLDGINPATDTTLTSLAAALNAVTGVNASISPTGKLQISSDSANNRLSFSNDTSGVLAALGVNSFFTGEDAFDIAVNQTVLSDPSLLAAGQERLAGDNRNALALAALRDEPLTALNGLSVTRAWSRQVEEVGTNLAQARDDQEAFGVVRENLQGRQAAISGVNADEETINLLAYQRAYQASARFITVVDELTQTLLNLV</sequence>
<dbReference type="NCBIfam" id="TIGR02492">
    <property type="entry name" value="flgK_ends"/>
    <property type="match status" value="1"/>
</dbReference>
<keyword evidence="6 7" id="KW-0975">Bacterial flagellum</keyword>
<dbReference type="Pfam" id="PF06429">
    <property type="entry name" value="Flg_bbr_C"/>
    <property type="match status" value="1"/>
</dbReference>
<evidence type="ECO:0000313" key="12">
    <source>
        <dbReference type="Proteomes" id="UP000541810"/>
    </source>
</evidence>
<feature type="domain" description="Flagellar hook-associated protein FlgK helical" evidence="10">
    <location>
        <begin position="96"/>
        <end position="314"/>
    </location>
</feature>
<dbReference type="InterPro" id="IPR010930">
    <property type="entry name" value="Flg_bb/hook_C_dom"/>
</dbReference>
<dbReference type="GO" id="GO:0005198">
    <property type="term" value="F:structural molecule activity"/>
    <property type="evidence" value="ECO:0007669"/>
    <property type="project" value="UniProtKB-UniRule"/>
</dbReference>
<comment type="similarity">
    <text evidence="3 7">Belongs to the flagella basal body rod proteins family.</text>
</comment>
<dbReference type="SUPFAM" id="SSF64518">
    <property type="entry name" value="Phase 1 flagellin"/>
    <property type="match status" value="1"/>
</dbReference>
<name>A0A7X0H9N8_9BACT</name>
<dbReference type="EMBL" id="JACHGY010000001">
    <property type="protein sequence ID" value="MBB6430359.1"/>
    <property type="molecule type" value="Genomic_DNA"/>
</dbReference>
<dbReference type="Pfam" id="PF00460">
    <property type="entry name" value="Flg_bb_rod"/>
    <property type="match status" value="1"/>
</dbReference>
<dbReference type="InterPro" id="IPR019776">
    <property type="entry name" value="Flagellar_basal_body_rod_CS"/>
</dbReference>
<accession>A0A7X0H9N8</accession>
<evidence type="ECO:0000256" key="3">
    <source>
        <dbReference type="ARBA" id="ARBA00009677"/>
    </source>
</evidence>
<evidence type="ECO:0000259" key="9">
    <source>
        <dbReference type="Pfam" id="PF06429"/>
    </source>
</evidence>
<dbReference type="GO" id="GO:0009424">
    <property type="term" value="C:bacterial-type flagellum hook"/>
    <property type="evidence" value="ECO:0007669"/>
    <property type="project" value="UniProtKB-UniRule"/>
</dbReference>
<dbReference type="RefSeq" id="WP_184677879.1">
    <property type="nucleotide sequence ID" value="NZ_JACHGY010000001.1"/>
</dbReference>
<gene>
    <name evidence="7" type="primary">flgK</name>
    <name evidence="11" type="ORF">HNQ40_002165</name>
</gene>
<dbReference type="Pfam" id="PF22638">
    <property type="entry name" value="FlgK_D1"/>
    <property type="match status" value="1"/>
</dbReference>
<comment type="caution">
    <text evidence="11">The sequence shown here is derived from an EMBL/GenBank/DDBJ whole genome shotgun (WGS) entry which is preliminary data.</text>
</comment>
<dbReference type="InterPro" id="IPR001444">
    <property type="entry name" value="Flag_bb_rod_N"/>
</dbReference>
<dbReference type="PANTHER" id="PTHR30033">
    <property type="entry name" value="FLAGELLAR HOOK-ASSOCIATED PROTEIN 1"/>
    <property type="match status" value="1"/>
</dbReference>
<evidence type="ECO:0000256" key="4">
    <source>
        <dbReference type="ARBA" id="ARBA00016244"/>
    </source>
</evidence>
<dbReference type="PRINTS" id="PR01005">
    <property type="entry name" value="FLGHOOKAP1"/>
</dbReference>
<organism evidence="11 12">
    <name type="scientific">Algisphaera agarilytica</name>
    <dbReference type="NCBI Taxonomy" id="1385975"/>
    <lineage>
        <taxon>Bacteria</taxon>
        <taxon>Pseudomonadati</taxon>
        <taxon>Planctomycetota</taxon>
        <taxon>Phycisphaerae</taxon>
        <taxon>Phycisphaerales</taxon>
        <taxon>Phycisphaeraceae</taxon>
        <taxon>Algisphaera</taxon>
    </lineage>
</organism>
<keyword evidence="5 7" id="KW-0964">Secreted</keyword>
<proteinExistence type="inferred from homology"/>
<evidence type="ECO:0000256" key="7">
    <source>
        <dbReference type="RuleBase" id="RU362065"/>
    </source>
</evidence>
<dbReference type="Proteomes" id="UP000541810">
    <property type="component" value="Unassembled WGS sequence"/>
</dbReference>